<dbReference type="PIRSF" id="PIRSF500176">
    <property type="entry name" value="L_ASNase"/>
    <property type="match status" value="1"/>
</dbReference>
<organism evidence="2 3">
    <name type="scientific">Aeromonas phage MJG</name>
    <dbReference type="NCBI Taxonomy" id="2510451"/>
    <lineage>
        <taxon>Viruses</taxon>
        <taxon>Duplodnaviria</taxon>
        <taxon>Heunggongvirae</taxon>
        <taxon>Uroviricota</taxon>
        <taxon>Caudoviricetes</taxon>
        <taxon>Autographivirales</taxon>
        <taxon>Autosignataviridae</taxon>
        <taxon>Colwellvirinae</taxon>
        <taxon>Daolivirus</taxon>
        <taxon>Daolivirus MJG</taxon>
    </lineage>
</organism>
<keyword evidence="3" id="KW-1185">Reference proteome</keyword>
<name>A0A5J5ZZF0_9CAUD</name>
<feature type="coiled-coil region" evidence="1">
    <location>
        <begin position="231"/>
        <end position="265"/>
    </location>
</feature>
<accession>A0A5J5ZZF0</accession>
<dbReference type="InterPro" id="IPR006034">
    <property type="entry name" value="Asparaginase/glutaminase-like"/>
</dbReference>
<sequence>MKTEIIAALNSKAITLKAAKAEHPEIAECKTIAEAVAVLEAIKAEPAKTRLDEIVSEVCQALDNIQSESIRVGLLLTEANQEFKDKGEKGAVFLDWCFNNFSIKKAQAYKLMKVAEVFGSDKVWSGVAMRVLYALATQATEEELEKAKELAANGSLTTTMLNVILAPKPEVTPTAPVIETTPEAGNASLDVVPEAAPKATNQDEPPFEADTNLAPVKAAEAVSAPVNSEEADSYKAEAEALRKQVSELMQKLTELQQAQIQHNNNRQAVELPQFNSACAYAVLGLSAEEATNATLVKKAFRGLVAAGYGNGHASFEKIVAAKDALLNK</sequence>
<protein>
    <submittedName>
        <fullName evidence="2">Uncharacterized protein</fullName>
    </submittedName>
</protein>
<dbReference type="PIRSF" id="PIRSF001220">
    <property type="entry name" value="L-ASNase_gatD"/>
    <property type="match status" value="1"/>
</dbReference>
<evidence type="ECO:0000256" key="1">
    <source>
        <dbReference type="SAM" id="Coils"/>
    </source>
</evidence>
<evidence type="ECO:0000313" key="3">
    <source>
        <dbReference type="Proteomes" id="UP000327497"/>
    </source>
</evidence>
<dbReference type="EMBL" id="MK455769">
    <property type="protein sequence ID" value="QBJ01029.1"/>
    <property type="molecule type" value="Genomic_DNA"/>
</dbReference>
<reference evidence="2 3" key="1">
    <citation type="journal article" date="2019" name="Virus Res.">
        <title>Genomic characterization of a novel virulent phage infecting the Aeromonas hydrophila isolated from rainbow trout (Oncorhynchus mykiss).</title>
        <authorList>
            <person name="Cao Y."/>
            <person name="Li S."/>
            <person name="Wang D."/>
            <person name="Zhao J."/>
            <person name="Xu L."/>
            <person name="Liu H."/>
            <person name="Lu T."/>
            <person name="Mou Z."/>
        </authorList>
    </citation>
    <scope>NUCLEOTIDE SEQUENCE [LARGE SCALE GENOMIC DNA]</scope>
</reference>
<dbReference type="Proteomes" id="UP000327497">
    <property type="component" value="Segment"/>
</dbReference>
<proteinExistence type="predicted"/>
<keyword evidence="1" id="KW-0175">Coiled coil</keyword>
<evidence type="ECO:0000313" key="2">
    <source>
        <dbReference type="EMBL" id="QBJ01029.1"/>
    </source>
</evidence>